<protein>
    <submittedName>
        <fullName evidence="1">Uncharacterized protein</fullName>
    </submittedName>
</protein>
<dbReference type="Proteomes" id="UP000314294">
    <property type="component" value="Unassembled WGS sequence"/>
</dbReference>
<evidence type="ECO:0000313" key="2">
    <source>
        <dbReference type="Proteomes" id="UP000314294"/>
    </source>
</evidence>
<sequence>MSCSSFLTPSDMQDLRFCGMFSTIFGFSSSASPTGTMSTPCLTTDFTQAEVGHLEDRRARLLRDEDVVWFQVSVDNVVLVQERDGAGHLEHKAVVGLLVGSPRQDKLVEVAALAELHDEPKTRQRPELLQGKLHVFRGVASQFLHGNFRTGLPGHRFVHHAVCAPSHLPQQAVTGRHDPAVQIVLLEEASVLLHVMAVFRVAYTQTPENIGLVSPGLLFAVGSCAPRLWPVFENLLYFFNHFANLVFVVPRHGPSVQDTLSSDMMLFSSRALWRTSCSCSLFSASCFSNSSLQPPLELLQGHLPPWGGRQRLTLAFVPALVRILQDNLKRLAGCSLVQALHLQGGSQPPRAPPPTVSPLSGSILEYFESSYTYCTPWWLGVVRISCGDPCPQVTHQESCPCPSMHLHHNCKTSQSHMNTSSCVSRELVSCGDIAAND</sequence>
<organism evidence="1 2">
    <name type="scientific">Liparis tanakae</name>
    <name type="common">Tanaka's snailfish</name>
    <dbReference type="NCBI Taxonomy" id="230148"/>
    <lineage>
        <taxon>Eukaryota</taxon>
        <taxon>Metazoa</taxon>
        <taxon>Chordata</taxon>
        <taxon>Craniata</taxon>
        <taxon>Vertebrata</taxon>
        <taxon>Euteleostomi</taxon>
        <taxon>Actinopterygii</taxon>
        <taxon>Neopterygii</taxon>
        <taxon>Teleostei</taxon>
        <taxon>Neoteleostei</taxon>
        <taxon>Acanthomorphata</taxon>
        <taxon>Eupercaria</taxon>
        <taxon>Perciformes</taxon>
        <taxon>Cottioidei</taxon>
        <taxon>Cottales</taxon>
        <taxon>Liparidae</taxon>
        <taxon>Liparis</taxon>
    </lineage>
</organism>
<evidence type="ECO:0000313" key="1">
    <source>
        <dbReference type="EMBL" id="TNN88246.1"/>
    </source>
</evidence>
<dbReference type="EMBL" id="SRLO01000006">
    <property type="protein sequence ID" value="TNN88246.1"/>
    <property type="molecule type" value="Genomic_DNA"/>
</dbReference>
<comment type="caution">
    <text evidence="1">The sequence shown here is derived from an EMBL/GenBank/DDBJ whole genome shotgun (WGS) entry which is preliminary data.</text>
</comment>
<proteinExistence type="predicted"/>
<accession>A0A4Z2JDC6</accession>
<keyword evidence="2" id="KW-1185">Reference proteome</keyword>
<reference evidence="1 2" key="1">
    <citation type="submission" date="2019-03" db="EMBL/GenBank/DDBJ databases">
        <title>First draft genome of Liparis tanakae, snailfish: a comprehensive survey of snailfish specific genes.</title>
        <authorList>
            <person name="Kim W."/>
            <person name="Song I."/>
            <person name="Jeong J.-H."/>
            <person name="Kim D."/>
            <person name="Kim S."/>
            <person name="Ryu S."/>
            <person name="Song J.Y."/>
            <person name="Lee S.K."/>
        </authorList>
    </citation>
    <scope>NUCLEOTIDE SEQUENCE [LARGE SCALE GENOMIC DNA]</scope>
    <source>
        <tissue evidence="1">Muscle</tissue>
    </source>
</reference>
<name>A0A4Z2JDC6_9TELE</name>
<gene>
    <name evidence="1" type="ORF">EYF80_001462</name>
</gene>
<dbReference type="AlphaFoldDB" id="A0A4Z2JDC6"/>